<dbReference type="GO" id="GO:0006511">
    <property type="term" value="P:ubiquitin-dependent protein catabolic process"/>
    <property type="evidence" value="ECO:0007669"/>
    <property type="project" value="InterPro"/>
</dbReference>
<dbReference type="PROSITE" id="PS51475">
    <property type="entry name" value="PROTEASOME_ALPHA_2"/>
    <property type="match status" value="1"/>
</dbReference>
<evidence type="ECO:0000313" key="8">
    <source>
        <dbReference type="EMBL" id="KOO23754.1"/>
    </source>
</evidence>
<dbReference type="Pfam" id="PF00227">
    <property type="entry name" value="Proteasome"/>
    <property type="match status" value="1"/>
</dbReference>
<feature type="domain" description="Proteasome alpha-type subunits" evidence="7">
    <location>
        <begin position="8"/>
        <end position="30"/>
    </location>
</feature>
<keyword evidence="3 5" id="KW-0647">Proteasome</keyword>
<keyword evidence="9" id="KW-1185">Reference proteome</keyword>
<dbReference type="OrthoDB" id="431557at2759"/>
<evidence type="ECO:0000256" key="2">
    <source>
        <dbReference type="ARBA" id="ARBA00022490"/>
    </source>
</evidence>
<evidence type="ECO:0000313" key="9">
    <source>
        <dbReference type="Proteomes" id="UP000037460"/>
    </source>
</evidence>
<evidence type="ECO:0000256" key="1">
    <source>
        <dbReference type="ARBA" id="ARBA00002000"/>
    </source>
</evidence>
<keyword evidence="4 6" id="KW-0539">Nucleus</keyword>
<dbReference type="Pfam" id="PF10584">
    <property type="entry name" value="Proteasome_A_N"/>
    <property type="match status" value="1"/>
</dbReference>
<dbReference type="InterPro" id="IPR029055">
    <property type="entry name" value="Ntn_hydrolases_N"/>
</dbReference>
<proteinExistence type="inferred from homology"/>
<dbReference type="EMBL" id="JWZX01003159">
    <property type="protein sequence ID" value="KOO23754.1"/>
    <property type="molecule type" value="Genomic_DNA"/>
</dbReference>
<dbReference type="GO" id="GO:0005737">
    <property type="term" value="C:cytoplasm"/>
    <property type="evidence" value="ECO:0007669"/>
    <property type="project" value="UniProtKB-SubCell"/>
</dbReference>
<comment type="caution">
    <text evidence="8">The sequence shown here is derived from an EMBL/GenBank/DDBJ whole genome shotgun (WGS) entry which is preliminary data.</text>
</comment>
<dbReference type="GO" id="GO:0005634">
    <property type="term" value="C:nucleus"/>
    <property type="evidence" value="ECO:0007669"/>
    <property type="project" value="UniProtKB-SubCell"/>
</dbReference>
<evidence type="ECO:0000256" key="4">
    <source>
        <dbReference type="ARBA" id="ARBA00023242"/>
    </source>
</evidence>
<dbReference type="FunFam" id="3.60.20.10:FF:000007">
    <property type="entry name" value="Proteasome subunit alpha type"/>
    <property type="match status" value="1"/>
</dbReference>
<dbReference type="Gene3D" id="3.60.20.10">
    <property type="entry name" value="Glutamine Phosphoribosylpyrophosphate, subunit 1, domain 1"/>
    <property type="match status" value="1"/>
</dbReference>
<dbReference type="Proteomes" id="UP000037460">
    <property type="component" value="Unassembled WGS sequence"/>
</dbReference>
<dbReference type="GO" id="GO:0019773">
    <property type="term" value="C:proteasome core complex, alpha-subunit complex"/>
    <property type="evidence" value="ECO:0007669"/>
    <property type="project" value="UniProtKB-UniRule"/>
</dbReference>
<comment type="subunit">
    <text evidence="6">The 26S proteasome consists of a 20S proteasome core and two 19S regulatory subunits.</text>
</comment>
<accession>A0A0M0JAX9</accession>
<dbReference type="InterPro" id="IPR023332">
    <property type="entry name" value="Proteasome_alpha-type"/>
</dbReference>
<reference evidence="9" key="1">
    <citation type="journal article" date="2015" name="PLoS Genet.">
        <title>Genome Sequence and Transcriptome Analyses of Chrysochromulina tobin: Metabolic Tools for Enhanced Algal Fitness in the Prominent Order Prymnesiales (Haptophyceae).</title>
        <authorList>
            <person name="Hovde B.T."/>
            <person name="Deodato C.R."/>
            <person name="Hunsperger H.M."/>
            <person name="Ryken S.A."/>
            <person name="Yost W."/>
            <person name="Jha R.K."/>
            <person name="Patterson J."/>
            <person name="Monnat R.J. Jr."/>
            <person name="Barlow S.B."/>
            <person name="Starkenburg S.R."/>
            <person name="Cattolico R.A."/>
        </authorList>
    </citation>
    <scope>NUCLEOTIDE SEQUENCE</scope>
    <source>
        <strain evidence="9">CCMP291</strain>
    </source>
</reference>
<gene>
    <name evidence="8" type="ORF">Ctob_002145</name>
</gene>
<evidence type="ECO:0000259" key="7">
    <source>
        <dbReference type="PROSITE" id="PS00388"/>
    </source>
</evidence>
<comment type="subcellular location">
    <subcellularLocation>
        <location evidence="6">Cytoplasm</location>
    </subcellularLocation>
    <subcellularLocation>
        <location evidence="6">Nucleus</location>
    </subcellularLocation>
</comment>
<dbReference type="InterPro" id="IPR001353">
    <property type="entry name" value="Proteasome_sua/b"/>
</dbReference>
<dbReference type="CDD" id="cd03751">
    <property type="entry name" value="proteasome_alpha_type_3"/>
    <property type="match status" value="1"/>
</dbReference>
<organism evidence="8 9">
    <name type="scientific">Chrysochromulina tobinii</name>
    <dbReference type="NCBI Taxonomy" id="1460289"/>
    <lineage>
        <taxon>Eukaryota</taxon>
        <taxon>Haptista</taxon>
        <taxon>Haptophyta</taxon>
        <taxon>Prymnesiophyceae</taxon>
        <taxon>Prymnesiales</taxon>
        <taxon>Chrysochromulinaceae</taxon>
        <taxon>Chrysochromulina</taxon>
    </lineage>
</organism>
<sequence>MSSIGTGYDQSTTTFSPDGRVFQVEYATKAVDISSTAVGIRCKDGVVMCVEKPKLSKMLVEGTNRRIMTVDKHSGICISGMIADARQIVNYGRREATGYLDFSGSPIPGSVLASRISMMMHTYTLYWTVRPFGASVLIASYAEEGPQLYSVDPSGVSYRYFATAIGKGKNGAKSQLEKLDLTTLTAREAVIEAAKVIYSQHDPSKEKPIELEISWVCDESNKMHQLVPPALHAEAEAAAKAYREAMDDD</sequence>
<keyword evidence="2 6" id="KW-0963">Cytoplasm</keyword>
<protein>
    <recommendedName>
        <fullName evidence="6">Proteasome subunit alpha type</fullName>
    </recommendedName>
</protein>
<evidence type="ECO:0000256" key="6">
    <source>
        <dbReference type="RuleBase" id="RU000551"/>
    </source>
</evidence>
<evidence type="ECO:0000256" key="3">
    <source>
        <dbReference type="ARBA" id="ARBA00022942"/>
    </source>
</evidence>
<dbReference type="InterPro" id="IPR050115">
    <property type="entry name" value="Proteasome_alpha"/>
</dbReference>
<dbReference type="AlphaFoldDB" id="A0A0M0JAX9"/>
<comment type="similarity">
    <text evidence="5 6">Belongs to the peptidase T1A family.</text>
</comment>
<dbReference type="SMART" id="SM00948">
    <property type="entry name" value="Proteasome_A_N"/>
    <property type="match status" value="1"/>
</dbReference>
<dbReference type="PANTHER" id="PTHR11599">
    <property type="entry name" value="PROTEASOME SUBUNIT ALPHA/BETA"/>
    <property type="match status" value="1"/>
</dbReference>
<dbReference type="SUPFAM" id="SSF56235">
    <property type="entry name" value="N-terminal nucleophile aminohydrolases (Ntn hydrolases)"/>
    <property type="match status" value="1"/>
</dbReference>
<evidence type="ECO:0000256" key="5">
    <source>
        <dbReference type="PROSITE-ProRule" id="PRU00808"/>
    </source>
</evidence>
<dbReference type="PROSITE" id="PS00388">
    <property type="entry name" value="PROTEASOME_ALPHA_1"/>
    <property type="match status" value="1"/>
</dbReference>
<dbReference type="InterPro" id="IPR000426">
    <property type="entry name" value="Proteasome_asu_N"/>
</dbReference>
<comment type="function">
    <text evidence="1">The proteasome is a multicatalytic proteinase complex which is characterized by its ability to cleave peptides with Arg, Phe, Tyr, Leu, and Glu adjacent to the leaving group at neutral or slightly basic pH. The proteasome has an ATP-dependent proteolytic activity.</text>
</comment>
<name>A0A0M0JAX9_9EUKA</name>